<feature type="transmembrane region" description="Helical" evidence="1">
    <location>
        <begin position="435"/>
        <end position="455"/>
    </location>
</feature>
<evidence type="ECO:0000313" key="3">
    <source>
        <dbReference type="Proteomes" id="UP001158045"/>
    </source>
</evidence>
<feature type="transmembrane region" description="Helical" evidence="1">
    <location>
        <begin position="402"/>
        <end position="423"/>
    </location>
</feature>
<proteinExistence type="predicted"/>
<sequence>MKSFIKKHKYIIATFIIAFLFMMIAFAVIGLYPFGKRQIMVIDSWHQYYPFLQELHSKLQSGSSIFYSWDMGMGSNFLLVMAYYAFSPLYALSIIFPKEYLREFMMLATALKIAFAGAFFAIYLKHIFKREDYTITGFGLLYAFCGYAMGYYWDIMWLDAVALFPLIILGLNRIIEGKGFKLYVITLAIAMISNFYIGYFICEFILIYFFIAYFTKIHKFKFNHFLKRSLEIALYSFIAIGLAAIVLIPTYDGLLLSQAVNGSKPTSFKTYFSTLEILNNMLPGTKPTVKSGLPNIFSSFIALYMVAVYFISTKIKIKEKVLYLGLIVFFILSFNINYLNYIWHAFHFPNEVPYRFAFMFSFVILTMAYKGFQYFEGVTIKQIGSISAAFLIYLFVNERIGMNATVLYVSLGALALYTFLFMFYKHKKIRQKAYVILFSILILSEALFSAILGTATTGSSGRSSYPFLGDDVKAAVADVYEKDPGFYRLDMIKQYSTNDPALYGYRGISMFSSTVNSNISSYLKGLGLAASPASNRYIYAASTPVVNSLLNLKYLIGRDKMGTENNAGYEVFSQKDRVTIYENKYPLEIGFRVDYSAYNWNNNMVNPFDVQEDFLRTALGGEYDLFENVPISSENYVNMERTQLSNDMRYAYKNVDASQVGNAVLFFNAPETKQMYLFMYANRSYKTKVTVNETTVEYETRRGMTIDLGVLEKGTEIKLEFEVQKANDGYFNLQAVTFDEALWQDAYAKLADEQLTITSFSDTKIKGNINALDDGFIYTSIPYEPGWTVKVDGEKVLIEALKNAMIVVDVEAGYHEIEFSYVPNGLIHGLVISFISLIGFILLIRFSPKEPELDMLMSENVVEETPIDTDELDDIIIYKGTKDAWTHAGEPIESVDLSEIEKLNQESK</sequence>
<feature type="transmembrane region" description="Helical" evidence="1">
    <location>
        <begin position="232"/>
        <end position="251"/>
    </location>
</feature>
<dbReference type="InterPro" id="IPR018580">
    <property type="entry name" value="Uncharacterised_YfhO"/>
</dbReference>
<keyword evidence="3" id="KW-1185">Reference proteome</keyword>
<reference evidence="2 3" key="1">
    <citation type="submission" date="2023-04" db="EMBL/GenBank/DDBJ databases">
        <title>Fusibacter bizertensis strain WBS, isolated from littoral bottom sediments of the Arctic seas - biochemical and genomic analysis.</title>
        <authorList>
            <person name="Brioukhanov A.L."/>
        </authorList>
    </citation>
    <scope>NUCLEOTIDE SEQUENCE [LARGE SCALE GENOMIC DNA]</scope>
    <source>
        <strain evidence="2 3">WBS</strain>
    </source>
</reference>
<keyword evidence="1" id="KW-1133">Transmembrane helix</keyword>
<feature type="transmembrane region" description="Helical" evidence="1">
    <location>
        <begin position="352"/>
        <end position="372"/>
    </location>
</feature>
<gene>
    <name evidence="2" type="ORF">QE109_13840</name>
</gene>
<feature type="transmembrane region" description="Helical" evidence="1">
    <location>
        <begin position="826"/>
        <end position="846"/>
    </location>
</feature>
<dbReference type="PANTHER" id="PTHR38454">
    <property type="entry name" value="INTEGRAL MEMBRANE PROTEIN-RELATED"/>
    <property type="match status" value="1"/>
</dbReference>
<dbReference type="EMBL" id="JARYZI010000010">
    <property type="protein sequence ID" value="MDH8679234.1"/>
    <property type="molecule type" value="Genomic_DNA"/>
</dbReference>
<feature type="transmembrane region" description="Helical" evidence="1">
    <location>
        <begin position="77"/>
        <end position="97"/>
    </location>
</feature>
<feature type="transmembrane region" description="Helical" evidence="1">
    <location>
        <begin position="12"/>
        <end position="34"/>
    </location>
</feature>
<keyword evidence="1" id="KW-0472">Membrane</keyword>
<feature type="transmembrane region" description="Helical" evidence="1">
    <location>
        <begin position="379"/>
        <end position="396"/>
    </location>
</feature>
<keyword evidence="1" id="KW-0812">Transmembrane</keyword>
<feature type="transmembrane region" description="Helical" evidence="1">
    <location>
        <begin position="182"/>
        <end position="211"/>
    </location>
</feature>
<dbReference type="PANTHER" id="PTHR38454:SF1">
    <property type="entry name" value="INTEGRAL MEMBRANE PROTEIN"/>
    <property type="match status" value="1"/>
</dbReference>
<feature type="transmembrane region" description="Helical" evidence="1">
    <location>
        <begin position="104"/>
        <end position="123"/>
    </location>
</feature>
<organism evidence="2 3">
    <name type="scientific">Fusibacter bizertensis</name>
    <dbReference type="NCBI Taxonomy" id="1488331"/>
    <lineage>
        <taxon>Bacteria</taxon>
        <taxon>Bacillati</taxon>
        <taxon>Bacillota</taxon>
        <taxon>Clostridia</taxon>
        <taxon>Eubacteriales</taxon>
        <taxon>Eubacteriales Family XII. Incertae Sedis</taxon>
        <taxon>Fusibacter</taxon>
    </lineage>
</organism>
<feature type="transmembrane region" description="Helical" evidence="1">
    <location>
        <begin position="323"/>
        <end position="346"/>
    </location>
</feature>
<feature type="transmembrane region" description="Helical" evidence="1">
    <location>
        <begin position="292"/>
        <end position="311"/>
    </location>
</feature>
<accession>A0ABT6NFL8</accession>
<evidence type="ECO:0000313" key="2">
    <source>
        <dbReference type="EMBL" id="MDH8679234.1"/>
    </source>
</evidence>
<protein>
    <submittedName>
        <fullName evidence="2">YfhO family protein</fullName>
    </submittedName>
</protein>
<feature type="transmembrane region" description="Helical" evidence="1">
    <location>
        <begin position="135"/>
        <end position="153"/>
    </location>
</feature>
<dbReference type="Pfam" id="PF09586">
    <property type="entry name" value="YfhO"/>
    <property type="match status" value="1"/>
</dbReference>
<name>A0ABT6NFL8_9FIRM</name>
<dbReference type="Proteomes" id="UP001158045">
    <property type="component" value="Unassembled WGS sequence"/>
</dbReference>
<comment type="caution">
    <text evidence="2">The sequence shown here is derived from an EMBL/GenBank/DDBJ whole genome shotgun (WGS) entry which is preliminary data.</text>
</comment>
<evidence type="ECO:0000256" key="1">
    <source>
        <dbReference type="SAM" id="Phobius"/>
    </source>
</evidence>
<dbReference type="RefSeq" id="WP_281095127.1">
    <property type="nucleotide sequence ID" value="NZ_JARYZI010000010.1"/>
</dbReference>